<evidence type="ECO:0000313" key="1">
    <source>
        <dbReference type="EMBL" id="KAL3598412.1"/>
    </source>
</evidence>
<evidence type="ECO:0000313" key="2">
    <source>
        <dbReference type="Proteomes" id="UP000309997"/>
    </source>
</evidence>
<organism evidence="1 2">
    <name type="scientific">Populus alba</name>
    <name type="common">White poplar</name>
    <dbReference type="NCBI Taxonomy" id="43335"/>
    <lineage>
        <taxon>Eukaryota</taxon>
        <taxon>Viridiplantae</taxon>
        <taxon>Streptophyta</taxon>
        <taxon>Embryophyta</taxon>
        <taxon>Tracheophyta</taxon>
        <taxon>Spermatophyta</taxon>
        <taxon>Magnoliopsida</taxon>
        <taxon>eudicotyledons</taxon>
        <taxon>Gunneridae</taxon>
        <taxon>Pentapetalae</taxon>
        <taxon>rosids</taxon>
        <taxon>fabids</taxon>
        <taxon>Malpighiales</taxon>
        <taxon>Salicaceae</taxon>
        <taxon>Saliceae</taxon>
        <taxon>Populus</taxon>
    </lineage>
</organism>
<reference evidence="1 2" key="1">
    <citation type="journal article" date="2024" name="Plant Biotechnol. J.">
        <title>Genome and CRISPR/Cas9 system of a widespread forest tree (Populus alba) in the world.</title>
        <authorList>
            <person name="Liu Y.J."/>
            <person name="Jiang P.F."/>
            <person name="Han X.M."/>
            <person name="Li X.Y."/>
            <person name="Wang H.M."/>
            <person name="Wang Y.J."/>
            <person name="Wang X.X."/>
            <person name="Zeng Q.Y."/>
        </authorList>
    </citation>
    <scope>NUCLEOTIDE SEQUENCE [LARGE SCALE GENOMIC DNA]</scope>
    <source>
        <strain evidence="2">cv. PAL-ZL1</strain>
    </source>
</reference>
<accession>A0ACC4CKD8</accession>
<dbReference type="Proteomes" id="UP000309997">
    <property type="component" value="Unassembled WGS sequence"/>
</dbReference>
<keyword evidence="2" id="KW-1185">Reference proteome</keyword>
<sequence length="132" mass="14811">MVRPKPAFSRKKLLHLLLRNPKHNEEDFKNYLIKTSRSGAEIHELHEASSGLDLLDSLYFLYFMLLEFMFPSLPFHTDLVCQFASSKASSSSKLASRSLLADAIHSLGDRELCSLLVVVSETAKFLAGRGLV</sequence>
<proteinExistence type="predicted"/>
<dbReference type="EMBL" id="RCHU02000003">
    <property type="protein sequence ID" value="KAL3598412.1"/>
    <property type="molecule type" value="Genomic_DNA"/>
</dbReference>
<gene>
    <name evidence="1" type="ORF">D5086_006330</name>
</gene>
<protein>
    <submittedName>
        <fullName evidence="1">Uncharacterized protein</fullName>
    </submittedName>
</protein>
<name>A0ACC4CKD8_POPAL</name>
<comment type="caution">
    <text evidence="1">The sequence shown here is derived from an EMBL/GenBank/DDBJ whole genome shotgun (WGS) entry which is preliminary data.</text>
</comment>